<dbReference type="Gene3D" id="3.30.1360.120">
    <property type="entry name" value="Probable tRNA modification gtpase trme, domain 1"/>
    <property type="match status" value="1"/>
</dbReference>
<feature type="domain" description="FAD dependent oxidoreductase central" evidence="6">
    <location>
        <begin position="369"/>
        <end position="424"/>
    </location>
</feature>
<gene>
    <name evidence="7" type="primary">gcvT_14</name>
    <name evidence="7" type="ORF">NCTC10684_05477</name>
</gene>
<keyword evidence="7" id="KW-0808">Transferase</keyword>
<dbReference type="InterPro" id="IPR006222">
    <property type="entry name" value="GCVT_N"/>
</dbReference>
<dbReference type="Gene3D" id="2.40.30.110">
    <property type="entry name" value="Aminomethyltransferase beta-barrel domains"/>
    <property type="match status" value="1"/>
</dbReference>
<dbReference type="InterPro" id="IPR036188">
    <property type="entry name" value="FAD/NAD-bd_sf"/>
</dbReference>
<dbReference type="PANTHER" id="PTHR43757:SF15">
    <property type="entry name" value="PYRUVATE DEHYDROGENASE PHOSPHATASE REGULATORY SUBUNIT, MITOCHONDRIAL-LIKE"/>
    <property type="match status" value="1"/>
</dbReference>
<proteinExistence type="inferred from homology"/>
<dbReference type="InterPro" id="IPR028896">
    <property type="entry name" value="GcvT/YgfZ/DmdA"/>
</dbReference>
<evidence type="ECO:0000256" key="1">
    <source>
        <dbReference type="ARBA" id="ARBA00008609"/>
    </source>
</evidence>
<dbReference type="Gene3D" id="3.30.9.10">
    <property type="entry name" value="D-Amino Acid Oxidase, subunit A, domain 2"/>
    <property type="match status" value="1"/>
</dbReference>
<dbReference type="SUPFAM" id="SSF51905">
    <property type="entry name" value="FAD/NAD(P)-binding domain"/>
    <property type="match status" value="1"/>
</dbReference>
<dbReference type="GO" id="GO:0004047">
    <property type="term" value="F:aminomethyltransferase activity"/>
    <property type="evidence" value="ECO:0007669"/>
    <property type="project" value="UniProtKB-EC"/>
</dbReference>
<keyword evidence="7" id="KW-0489">Methyltransferase</keyword>
<sequence length="825" mass="89804">MAQEFPTQARVVIVGGGIIGCSVAYHLTKLGWTDVVLLEQGQLSGGTTWHAAGLVGQLRSHANMTSLIKYSTQLYSELEAETGLATGWKNCGSLSVARSADRMTVLKRTAASARAQGVDIEVISAKEAQDLWPVMAIDDLAGAVWLPGDGKANPTDLTQSLAKGARNRGARVIERVRVIGITVKDGKACGVETDKGNIAAEIVVNCAGQWARKVGAMCGVTVPLHSAEHMYIVTGKIEGVHPDLPVLRDPDGYIYFKEEVGGLVMGGFEPEAKPWGMNGIPDDFEFALLPDDWDQFEILMQNALVRVPQLETSEVKKFYNGPESFTADNNFILGEAPELKNFYVGAGFNSMGIASAGGAGRALAEWIVNGAATMDLWPVDIRRFAGFNNNPRWLHDRVKETLGLHYAMPWPNRELDTARPFRRSALYDRLAAKGACFGSKMGWERANWFAAQGEKPETQYAFGKQNWHEAVKREMKATREASGIFDQTSFAKILVQGRDAASVLNRICAADIDVEIGRSIYTGLLNERGGYESDLTVMRIGREKFLIVTGSAQAVHDADWISKNIPEDAHVTLTDVTSSYAVLALMGPRSRDILAKLTSADLSNAGFPFATIREIDIGYATAYANRMTYVGELGWELIVPTEFAVGVYEALHEAGREHGLADCGYYALEALRIEKGFRAWSRELTPDINPHEAGLAFAVSMDKPGGFIGKEALVAAKAKGKLTRRIVQFTLDDAAPMLWGGELILRDGKPVGEVRSAAYGHTLGRSVALGLLHNEAGVDKDFIETGRFEIDLAGERYTATAHLKAPYDPKSERVKADSAELREAA</sequence>
<accession>A0A381IMX8</accession>
<dbReference type="Pfam" id="PF08669">
    <property type="entry name" value="GCV_T_C"/>
    <property type="match status" value="1"/>
</dbReference>
<dbReference type="GO" id="GO:0008168">
    <property type="term" value="F:methyltransferase activity"/>
    <property type="evidence" value="ECO:0007669"/>
    <property type="project" value="UniProtKB-KW"/>
</dbReference>
<dbReference type="Pfam" id="PF01266">
    <property type="entry name" value="DAO"/>
    <property type="match status" value="1"/>
</dbReference>
<dbReference type="Proteomes" id="UP000254701">
    <property type="component" value="Unassembled WGS sequence"/>
</dbReference>
<evidence type="ECO:0000256" key="2">
    <source>
        <dbReference type="ARBA" id="ARBA00023002"/>
    </source>
</evidence>
<evidence type="ECO:0000313" key="7">
    <source>
        <dbReference type="EMBL" id="SUY29245.1"/>
    </source>
</evidence>
<dbReference type="SUPFAM" id="SSF101790">
    <property type="entry name" value="Aminomethyltransferase beta-barrel domain"/>
    <property type="match status" value="1"/>
</dbReference>
<feature type="domain" description="Aminomethyltransferase C-terminal" evidence="5">
    <location>
        <begin position="724"/>
        <end position="808"/>
    </location>
</feature>
<evidence type="ECO:0000259" key="5">
    <source>
        <dbReference type="Pfam" id="PF08669"/>
    </source>
</evidence>
<dbReference type="RefSeq" id="WP_115734477.1">
    <property type="nucleotide sequence ID" value="NZ_BAAAVY010000037.1"/>
</dbReference>
<organism evidence="7 8">
    <name type="scientific">Aminobacter aminovorans</name>
    <name type="common">Chelatobacter heintzii</name>
    <dbReference type="NCBI Taxonomy" id="83263"/>
    <lineage>
        <taxon>Bacteria</taxon>
        <taxon>Pseudomonadati</taxon>
        <taxon>Pseudomonadota</taxon>
        <taxon>Alphaproteobacteria</taxon>
        <taxon>Hyphomicrobiales</taxon>
        <taxon>Phyllobacteriaceae</taxon>
        <taxon>Aminobacter</taxon>
    </lineage>
</organism>
<evidence type="ECO:0000313" key="8">
    <source>
        <dbReference type="Proteomes" id="UP000254701"/>
    </source>
</evidence>
<dbReference type="PANTHER" id="PTHR43757">
    <property type="entry name" value="AMINOMETHYLTRANSFERASE"/>
    <property type="match status" value="1"/>
</dbReference>
<dbReference type="SUPFAM" id="SSF54373">
    <property type="entry name" value="FAD-linked reductases, C-terminal domain"/>
    <property type="match status" value="1"/>
</dbReference>
<dbReference type="Pfam" id="PF01571">
    <property type="entry name" value="GCV_T"/>
    <property type="match status" value="1"/>
</dbReference>
<keyword evidence="2" id="KW-0560">Oxidoreductase</keyword>
<dbReference type="AlphaFoldDB" id="A0A381IMX8"/>
<evidence type="ECO:0000259" key="3">
    <source>
        <dbReference type="Pfam" id="PF01266"/>
    </source>
</evidence>
<dbReference type="EMBL" id="UFSM01000003">
    <property type="protein sequence ID" value="SUY29245.1"/>
    <property type="molecule type" value="Genomic_DNA"/>
</dbReference>
<dbReference type="Gene3D" id="3.30.70.1400">
    <property type="entry name" value="Aminomethyltransferase beta-barrel domains"/>
    <property type="match status" value="1"/>
</dbReference>
<dbReference type="InterPro" id="IPR029043">
    <property type="entry name" value="GcvT/YgfZ_C"/>
</dbReference>
<name>A0A381IMX8_AMIAI</name>
<dbReference type="EC" id="2.1.2.10" evidence="7"/>
<dbReference type="SUPFAM" id="SSF103025">
    <property type="entry name" value="Folate-binding domain"/>
    <property type="match status" value="1"/>
</dbReference>
<evidence type="ECO:0000259" key="4">
    <source>
        <dbReference type="Pfam" id="PF01571"/>
    </source>
</evidence>
<dbReference type="InterPro" id="IPR027266">
    <property type="entry name" value="TrmE/GcvT-like"/>
</dbReference>
<dbReference type="InterPro" id="IPR032503">
    <property type="entry name" value="FAO_M"/>
</dbReference>
<evidence type="ECO:0000259" key="6">
    <source>
        <dbReference type="Pfam" id="PF16350"/>
    </source>
</evidence>
<dbReference type="GO" id="GO:0016491">
    <property type="term" value="F:oxidoreductase activity"/>
    <property type="evidence" value="ECO:0007669"/>
    <property type="project" value="UniProtKB-KW"/>
</dbReference>
<dbReference type="GO" id="GO:0032259">
    <property type="term" value="P:methylation"/>
    <property type="evidence" value="ECO:0007669"/>
    <property type="project" value="UniProtKB-KW"/>
</dbReference>
<dbReference type="OrthoDB" id="9804379at2"/>
<feature type="domain" description="GCVT N-terminal" evidence="4">
    <location>
        <begin position="426"/>
        <end position="703"/>
    </location>
</feature>
<dbReference type="InterPro" id="IPR013977">
    <property type="entry name" value="GcvT_C"/>
</dbReference>
<feature type="domain" description="FAD dependent oxidoreductase" evidence="3">
    <location>
        <begin position="10"/>
        <end position="366"/>
    </location>
</feature>
<dbReference type="Gene3D" id="3.50.50.60">
    <property type="entry name" value="FAD/NAD(P)-binding domain"/>
    <property type="match status" value="1"/>
</dbReference>
<reference evidence="7 8" key="1">
    <citation type="submission" date="2018-06" db="EMBL/GenBank/DDBJ databases">
        <authorList>
            <consortium name="Pathogen Informatics"/>
            <person name="Doyle S."/>
        </authorList>
    </citation>
    <scope>NUCLEOTIDE SEQUENCE [LARGE SCALE GENOMIC DNA]</scope>
    <source>
        <strain evidence="7 8">NCTC10684</strain>
    </source>
</reference>
<dbReference type="Pfam" id="PF16350">
    <property type="entry name" value="FAO_M"/>
    <property type="match status" value="1"/>
</dbReference>
<dbReference type="InterPro" id="IPR006076">
    <property type="entry name" value="FAD-dep_OxRdtase"/>
</dbReference>
<comment type="similarity">
    <text evidence="1">Belongs to the GcvT family.</text>
</comment>
<protein>
    <submittedName>
        <fullName evidence="7">Aminomethyltransferase</fullName>
        <ecNumber evidence="7">2.1.2.10</ecNumber>
    </submittedName>
</protein>